<dbReference type="Pfam" id="PF05717">
    <property type="entry name" value="TnpB_IS66"/>
    <property type="match status" value="1"/>
</dbReference>
<gene>
    <name evidence="1" type="ORF">SAMN04488113_12330</name>
</gene>
<dbReference type="OrthoDB" id="4956084at2"/>
<evidence type="ECO:0000313" key="1">
    <source>
        <dbReference type="EMBL" id="SEI82615.1"/>
    </source>
</evidence>
<dbReference type="RefSeq" id="WP_091635069.1">
    <property type="nucleotide sequence ID" value="NZ_FNYW01000023.1"/>
</dbReference>
<keyword evidence="2" id="KW-1185">Reference proteome</keyword>
<evidence type="ECO:0000313" key="2">
    <source>
        <dbReference type="Proteomes" id="UP000198564"/>
    </source>
</evidence>
<dbReference type="AlphaFoldDB" id="A0A1H6U2H0"/>
<dbReference type="PANTHER" id="PTHR36455">
    <property type="match status" value="1"/>
</dbReference>
<protein>
    <submittedName>
        <fullName evidence="1">Transposase</fullName>
    </submittedName>
</protein>
<dbReference type="Proteomes" id="UP000198564">
    <property type="component" value="Unassembled WGS sequence"/>
</dbReference>
<name>A0A1H6U2H0_9LACT</name>
<dbReference type="STRING" id="1130080.SAMN04488113_12330"/>
<dbReference type="NCBIfam" id="NF033819">
    <property type="entry name" value="IS66_TnpB"/>
    <property type="match status" value="1"/>
</dbReference>
<dbReference type="EMBL" id="FNYW01000023">
    <property type="protein sequence ID" value="SEI82615.1"/>
    <property type="molecule type" value="Genomic_DNA"/>
</dbReference>
<dbReference type="InterPro" id="IPR008878">
    <property type="entry name" value="Transposase_IS66_Orf2"/>
</dbReference>
<dbReference type="PANTHER" id="PTHR36455:SF1">
    <property type="entry name" value="BLR8292 PROTEIN"/>
    <property type="match status" value="1"/>
</dbReference>
<accession>A0A1H6U2H0</accession>
<organism evidence="1 2">
    <name type="scientific">Alkalibacterium gilvum</name>
    <dbReference type="NCBI Taxonomy" id="1130080"/>
    <lineage>
        <taxon>Bacteria</taxon>
        <taxon>Bacillati</taxon>
        <taxon>Bacillota</taxon>
        <taxon>Bacilli</taxon>
        <taxon>Lactobacillales</taxon>
        <taxon>Carnobacteriaceae</taxon>
        <taxon>Alkalibacterium</taxon>
    </lineage>
</organism>
<sequence>MKLVDFTQVENIFIVCGKTDMRRQIDGLAATITEEYDMNVYNDALFLFCGGKKDRFKALYWEGDGFLLLYKRLENGKLNWPRSQNEIQKLTSQQLRWLLEGLSVNQKVSIKPAVKGSIA</sequence>
<proteinExistence type="predicted"/>
<reference evidence="2" key="1">
    <citation type="submission" date="2016-10" db="EMBL/GenBank/DDBJ databases">
        <authorList>
            <person name="Varghese N."/>
            <person name="Submissions S."/>
        </authorList>
    </citation>
    <scope>NUCLEOTIDE SEQUENCE [LARGE SCALE GENOMIC DNA]</scope>
    <source>
        <strain evidence="2">DSM 25751</strain>
    </source>
</reference>